<dbReference type="EMBL" id="JAULSR010000002">
    <property type="protein sequence ID" value="KAK0630448.1"/>
    <property type="molecule type" value="Genomic_DNA"/>
</dbReference>
<keyword evidence="2" id="KW-0812">Transmembrane</keyword>
<dbReference type="Gene3D" id="3.40.50.1820">
    <property type="entry name" value="alpha/beta hydrolase"/>
    <property type="match status" value="1"/>
</dbReference>
<dbReference type="AlphaFoldDB" id="A0AA39XAP1"/>
<reference evidence="4" key="1">
    <citation type="submission" date="2023-06" db="EMBL/GenBank/DDBJ databases">
        <title>Genome-scale phylogeny and comparative genomics of the fungal order Sordariales.</title>
        <authorList>
            <consortium name="Lawrence Berkeley National Laboratory"/>
            <person name="Hensen N."/>
            <person name="Bonometti L."/>
            <person name="Westerberg I."/>
            <person name="Brannstrom I.O."/>
            <person name="Guillou S."/>
            <person name="Cros-Aarteil S."/>
            <person name="Calhoun S."/>
            <person name="Haridas S."/>
            <person name="Kuo A."/>
            <person name="Mondo S."/>
            <person name="Pangilinan J."/>
            <person name="Riley R."/>
            <person name="LaButti K."/>
            <person name="Andreopoulos B."/>
            <person name="Lipzen A."/>
            <person name="Chen C."/>
            <person name="Yanf M."/>
            <person name="Daum C."/>
            <person name="Ng V."/>
            <person name="Clum A."/>
            <person name="Steindorff A."/>
            <person name="Ohm R."/>
            <person name="Martin F."/>
            <person name="Silar P."/>
            <person name="Natvig D."/>
            <person name="Lalanne C."/>
            <person name="Gautier V."/>
            <person name="Ament-velasquez S.L."/>
            <person name="Kruys A."/>
            <person name="Hutchinson M.I."/>
            <person name="Powell A.J."/>
            <person name="Barry K."/>
            <person name="Miller A.N."/>
            <person name="Grigoriev I.V."/>
            <person name="Debuchy R."/>
            <person name="Gladieux P."/>
            <person name="Thoren M.H."/>
            <person name="Johannesson H."/>
        </authorList>
    </citation>
    <scope>NUCLEOTIDE SEQUENCE</scope>
    <source>
        <strain evidence="4">SMH3391-2</strain>
    </source>
</reference>
<dbReference type="SUPFAM" id="SSF53474">
    <property type="entry name" value="alpha/beta-Hydrolases"/>
    <property type="match status" value="1"/>
</dbReference>
<evidence type="ECO:0000256" key="1">
    <source>
        <dbReference type="SAM" id="MobiDB-lite"/>
    </source>
</evidence>
<keyword evidence="2" id="KW-0472">Membrane</keyword>
<dbReference type="PANTHER" id="PTHR37471:SF1">
    <property type="entry name" value="AB HYDROLASE-1 DOMAIN-CONTAINING PROTEIN"/>
    <property type="match status" value="1"/>
</dbReference>
<name>A0AA39XAP1_9PEZI</name>
<comment type="caution">
    <text evidence="4">The sequence shown here is derived from an EMBL/GenBank/DDBJ whole genome shotgun (WGS) entry which is preliminary data.</text>
</comment>
<evidence type="ECO:0000256" key="2">
    <source>
        <dbReference type="SAM" id="Phobius"/>
    </source>
</evidence>
<protein>
    <recommendedName>
        <fullName evidence="3">AB hydrolase-1 domain-containing protein</fullName>
    </recommendedName>
</protein>
<keyword evidence="2" id="KW-1133">Transmembrane helix</keyword>
<keyword evidence="5" id="KW-1185">Reference proteome</keyword>
<dbReference type="PANTHER" id="PTHR37471">
    <property type="entry name" value="UNNAMED PRODUCT"/>
    <property type="match status" value="1"/>
</dbReference>
<evidence type="ECO:0000313" key="5">
    <source>
        <dbReference type="Proteomes" id="UP001174934"/>
    </source>
</evidence>
<accession>A0AA39XAP1</accession>
<dbReference type="InterPro" id="IPR029058">
    <property type="entry name" value="AB_hydrolase_fold"/>
</dbReference>
<feature type="transmembrane region" description="Helical" evidence="2">
    <location>
        <begin position="56"/>
        <end position="76"/>
    </location>
</feature>
<evidence type="ECO:0000313" key="4">
    <source>
        <dbReference type="EMBL" id="KAK0630448.1"/>
    </source>
</evidence>
<dbReference type="Pfam" id="PF12697">
    <property type="entry name" value="Abhydrolase_6"/>
    <property type="match status" value="1"/>
</dbReference>
<sequence>MINHSLPSLLFIRACIVLLQYTPIIEGLLALALLLTHTGLQYYSPTTTPPPILTKLGYGIAVLIASEFTYYLTLYLPHKRRLLRQAEHPTPLTPAERAALFEQCAANVPDWEHYLRVWFLGAPMAEIKRDNAREFLLVKSGAEEAEAEALEAEVETYLSRIESRLGYKLAPGRGAAESFRLTLDAVHIRYRSIVWYAVIGIVDVATHVRLVYHGLAYFGPSLQSTLAVFPPRLQAVPFLSGHRHSSASSEIGYWFRPHTSRTRLPVVFVHGIGVGLWPYTNMLAELAAPAKDDEGDQIGIIAIEVLAISNRLTAPPLSQPEFIAHVRAILAQQGQAWAEFVLVSHSYGSVLTTHILRSPELGPRVRAVVLIDPVSVLLHMPDVAYNFTRRPPQDANEWQLWYFASMDMGVAECLGRHFFWRENIIWQEELTRKVEGGKKRKVAVCLSGRDLIVNTQAVARYLVSGGELKDAADKGQSELRDAFGSKPGDEPSTHKSHSTPGLEVLWFPNLDHAQAFDTRRDRDRVVNVIRRFCLDKSVAAI</sequence>
<gene>
    <name evidence="4" type="ORF">B0T17DRAFT_490645</name>
</gene>
<dbReference type="Proteomes" id="UP001174934">
    <property type="component" value="Unassembled WGS sequence"/>
</dbReference>
<proteinExistence type="predicted"/>
<feature type="compositionally biased region" description="Basic and acidic residues" evidence="1">
    <location>
        <begin position="480"/>
        <end position="493"/>
    </location>
</feature>
<feature type="region of interest" description="Disordered" evidence="1">
    <location>
        <begin position="480"/>
        <end position="500"/>
    </location>
</feature>
<feature type="domain" description="AB hydrolase-1" evidence="3">
    <location>
        <begin position="266"/>
        <end position="402"/>
    </location>
</feature>
<evidence type="ECO:0000259" key="3">
    <source>
        <dbReference type="Pfam" id="PF12697"/>
    </source>
</evidence>
<dbReference type="InterPro" id="IPR000073">
    <property type="entry name" value="AB_hydrolase_1"/>
</dbReference>
<feature type="transmembrane region" description="Helical" evidence="2">
    <location>
        <begin position="12"/>
        <end position="36"/>
    </location>
</feature>
<organism evidence="4 5">
    <name type="scientific">Bombardia bombarda</name>
    <dbReference type="NCBI Taxonomy" id="252184"/>
    <lineage>
        <taxon>Eukaryota</taxon>
        <taxon>Fungi</taxon>
        <taxon>Dikarya</taxon>
        <taxon>Ascomycota</taxon>
        <taxon>Pezizomycotina</taxon>
        <taxon>Sordariomycetes</taxon>
        <taxon>Sordariomycetidae</taxon>
        <taxon>Sordariales</taxon>
        <taxon>Lasiosphaeriaceae</taxon>
        <taxon>Bombardia</taxon>
    </lineage>
</organism>